<dbReference type="AlphaFoldDB" id="F6G153"/>
<organism evidence="1 2">
    <name type="scientific">Ralstonia solanacearum (strain Po82)</name>
    <dbReference type="NCBI Taxonomy" id="1031711"/>
    <lineage>
        <taxon>Bacteria</taxon>
        <taxon>Pseudomonadati</taxon>
        <taxon>Pseudomonadota</taxon>
        <taxon>Betaproteobacteria</taxon>
        <taxon>Burkholderiales</taxon>
        <taxon>Burkholderiaceae</taxon>
        <taxon>Ralstonia</taxon>
        <taxon>Ralstonia solanacearum species complex</taxon>
    </lineage>
</organism>
<accession>F6G153</accession>
<evidence type="ECO:0000313" key="2">
    <source>
        <dbReference type="Proteomes" id="UP000007953"/>
    </source>
</evidence>
<evidence type="ECO:0000313" key="1">
    <source>
        <dbReference type="EMBL" id="AEG68782.1"/>
    </source>
</evidence>
<protein>
    <submittedName>
        <fullName evidence="1">Uncharacterized protein</fullName>
    </submittedName>
</protein>
<dbReference type="PATRIC" id="fig|1031711.3.peg.1448"/>
<gene>
    <name evidence="1" type="ordered locus">RSPO_c01482</name>
</gene>
<name>F6G153_RALS8</name>
<sequence length="66" mass="6555">MGGQALGVHSPSYGCAGHDSGPWLHGVAADCVRLAAAPGGANGSAFACRESAIQLPGRKMPHSVTI</sequence>
<dbReference type="Proteomes" id="UP000007953">
    <property type="component" value="Chromosome"/>
</dbReference>
<reference evidence="1 2" key="1">
    <citation type="journal article" date="2011" name="J. Bacteriol.">
        <title>Complete genome sequence of the plant pathogen Ralstonia solanacearum strain Po82.</title>
        <authorList>
            <person name="Xu J."/>
            <person name="Zheng H.J."/>
            <person name="Liu L."/>
            <person name="Pan Z.C."/>
            <person name="Prior P."/>
            <person name="Tang B."/>
            <person name="Xu J.S."/>
            <person name="Zhang H."/>
            <person name="Tian Q."/>
            <person name="Zhang L.Q."/>
            <person name="Feng J."/>
        </authorList>
    </citation>
    <scope>NUCLEOTIDE SEQUENCE [LARGE SCALE GENOMIC DNA]</scope>
    <source>
        <strain evidence="1 2">Po82</strain>
    </source>
</reference>
<proteinExistence type="predicted"/>
<dbReference type="EMBL" id="CP002819">
    <property type="protein sequence ID" value="AEG68782.1"/>
    <property type="molecule type" value="Genomic_DNA"/>
</dbReference>
<dbReference type="KEGG" id="rsn:RSPO_c01482"/>
<dbReference type="HOGENOM" id="CLU_2828146_0_0_4"/>